<dbReference type="InterPro" id="IPR013610">
    <property type="entry name" value="ArdC_N"/>
</dbReference>
<comment type="caution">
    <text evidence="3">The sequence shown here is derived from an EMBL/GenBank/DDBJ whole genome shotgun (WGS) entry which is preliminary data.</text>
</comment>
<dbReference type="InterPro" id="IPR041459">
    <property type="entry name" value="MPTase-PolyVal"/>
</dbReference>
<accession>A0ABV7L7M2</accession>
<evidence type="ECO:0000259" key="1">
    <source>
        <dbReference type="Pfam" id="PF08401"/>
    </source>
</evidence>
<keyword evidence="4" id="KW-1185">Reference proteome</keyword>
<dbReference type="EMBL" id="JBHRTR010000044">
    <property type="protein sequence ID" value="MFC3230340.1"/>
    <property type="molecule type" value="Genomic_DNA"/>
</dbReference>
<evidence type="ECO:0000259" key="2">
    <source>
        <dbReference type="Pfam" id="PF18818"/>
    </source>
</evidence>
<gene>
    <name evidence="3" type="ORF">ACFOGJ_24035</name>
</gene>
<sequence length="323" mass="35475">MEGQTMGKRYSRKRDNGDRQDVYERVTATIVAQLEKGVRPWCKPWSGGHVAGPIHRPLRSCGTPYRGINVLMLWVMAEVQGYTAPIWMTYKQAQALGGQVRKGEKSALVTFSSTIEKEGEGDEAGGDEGQTIRFRKGYSVFNVEQIDGLPPHYYATHDSAPNPDAPIAEAEAFFAAIGANIRHGGLRAFFSPGLDHIQMPPFEAFDGAASYYETVAHEAVHWTGHNSRLDREMPGETREERYANEELVAEIGAAFLAAELGLAIEPREDHAAYIANWLQALKNDKRLIFKAAAAAQKAADYLIEAAARNQPAEAEGEGERAAA</sequence>
<evidence type="ECO:0000313" key="4">
    <source>
        <dbReference type="Proteomes" id="UP001595528"/>
    </source>
</evidence>
<dbReference type="Proteomes" id="UP001595528">
    <property type="component" value="Unassembled WGS sequence"/>
</dbReference>
<dbReference type="Pfam" id="PF08401">
    <property type="entry name" value="ArdcN"/>
    <property type="match status" value="1"/>
</dbReference>
<dbReference type="Pfam" id="PF18818">
    <property type="entry name" value="MPTase-PolyVal"/>
    <property type="match status" value="1"/>
</dbReference>
<feature type="domain" description="Polyvalent protein metallopeptidase" evidence="2">
    <location>
        <begin position="169"/>
        <end position="293"/>
    </location>
</feature>
<proteinExistence type="predicted"/>
<dbReference type="PIRSF" id="PIRSF037112">
    <property type="entry name" value="Antirestriction_ArdC"/>
    <property type="match status" value="1"/>
</dbReference>
<feature type="domain" description="N-terminal" evidence="1">
    <location>
        <begin position="20"/>
        <end position="141"/>
    </location>
</feature>
<dbReference type="RefSeq" id="WP_379905426.1">
    <property type="nucleotide sequence ID" value="NZ_JBHRTR010000044.1"/>
</dbReference>
<protein>
    <submittedName>
        <fullName evidence="3">ArdC family protein</fullName>
    </submittedName>
</protein>
<reference evidence="4" key="1">
    <citation type="journal article" date="2019" name="Int. J. Syst. Evol. Microbiol.">
        <title>The Global Catalogue of Microorganisms (GCM) 10K type strain sequencing project: providing services to taxonomists for standard genome sequencing and annotation.</title>
        <authorList>
            <consortium name="The Broad Institute Genomics Platform"/>
            <consortium name="The Broad Institute Genome Sequencing Center for Infectious Disease"/>
            <person name="Wu L."/>
            <person name="Ma J."/>
        </authorList>
    </citation>
    <scope>NUCLEOTIDE SEQUENCE [LARGE SCALE GENOMIC DNA]</scope>
    <source>
        <strain evidence="4">KCTC 42964</strain>
    </source>
</reference>
<organism evidence="3 4">
    <name type="scientific">Marinibaculum pumilum</name>
    <dbReference type="NCBI Taxonomy" id="1766165"/>
    <lineage>
        <taxon>Bacteria</taxon>
        <taxon>Pseudomonadati</taxon>
        <taxon>Pseudomonadota</taxon>
        <taxon>Alphaproteobacteria</taxon>
        <taxon>Rhodospirillales</taxon>
        <taxon>Rhodospirillaceae</taxon>
        <taxon>Marinibaculum</taxon>
    </lineage>
</organism>
<evidence type="ECO:0000313" key="3">
    <source>
        <dbReference type="EMBL" id="MFC3230340.1"/>
    </source>
</evidence>
<dbReference type="InterPro" id="IPR017113">
    <property type="entry name" value="Antirestriction_ArdC"/>
</dbReference>
<name>A0ABV7L7M2_9PROT</name>